<dbReference type="Proteomes" id="UP000770661">
    <property type="component" value="Unassembled WGS sequence"/>
</dbReference>
<proteinExistence type="predicted"/>
<keyword evidence="2" id="KW-1185">Reference proteome</keyword>
<sequence>MFGLQCGRRCPQRPPSTDCQLCPVCENPPSGEPLKVYAAGVGRAVNISCRVLASPPSVRFSWCVQQFVSSERLPGDQVFTYGRSAGGLRLLHRLPPNLHLCVILD</sequence>
<organism evidence="1 2">
    <name type="scientific">Chionoecetes opilio</name>
    <name type="common">Atlantic snow crab</name>
    <name type="synonym">Cancer opilio</name>
    <dbReference type="NCBI Taxonomy" id="41210"/>
    <lineage>
        <taxon>Eukaryota</taxon>
        <taxon>Metazoa</taxon>
        <taxon>Ecdysozoa</taxon>
        <taxon>Arthropoda</taxon>
        <taxon>Crustacea</taxon>
        <taxon>Multicrustacea</taxon>
        <taxon>Malacostraca</taxon>
        <taxon>Eumalacostraca</taxon>
        <taxon>Eucarida</taxon>
        <taxon>Decapoda</taxon>
        <taxon>Pleocyemata</taxon>
        <taxon>Brachyura</taxon>
        <taxon>Eubrachyura</taxon>
        <taxon>Majoidea</taxon>
        <taxon>Majidae</taxon>
        <taxon>Chionoecetes</taxon>
    </lineage>
</organism>
<accession>A0A8J4YFD9</accession>
<evidence type="ECO:0000313" key="2">
    <source>
        <dbReference type="Proteomes" id="UP000770661"/>
    </source>
</evidence>
<name>A0A8J4YFD9_CHIOP</name>
<evidence type="ECO:0008006" key="3">
    <source>
        <dbReference type="Google" id="ProtNLM"/>
    </source>
</evidence>
<evidence type="ECO:0000313" key="1">
    <source>
        <dbReference type="EMBL" id="KAG0726247.1"/>
    </source>
</evidence>
<protein>
    <recommendedName>
        <fullName evidence="3">Ig-like domain-containing protein</fullName>
    </recommendedName>
</protein>
<gene>
    <name evidence="1" type="ORF">GWK47_036992</name>
</gene>
<comment type="caution">
    <text evidence="1">The sequence shown here is derived from an EMBL/GenBank/DDBJ whole genome shotgun (WGS) entry which is preliminary data.</text>
</comment>
<dbReference type="EMBL" id="JACEEZ010004698">
    <property type="protein sequence ID" value="KAG0726247.1"/>
    <property type="molecule type" value="Genomic_DNA"/>
</dbReference>
<dbReference type="AlphaFoldDB" id="A0A8J4YFD9"/>
<reference evidence="1" key="1">
    <citation type="submission" date="2020-07" db="EMBL/GenBank/DDBJ databases">
        <title>The High-quality genome of the commercially important snow crab, Chionoecetes opilio.</title>
        <authorList>
            <person name="Jeong J.-H."/>
            <person name="Ryu S."/>
        </authorList>
    </citation>
    <scope>NUCLEOTIDE SEQUENCE</scope>
    <source>
        <strain evidence="1">MADBK_172401_WGS</strain>
        <tissue evidence="1">Digestive gland</tissue>
    </source>
</reference>